<evidence type="ECO:0000313" key="2">
    <source>
        <dbReference type="Proteomes" id="UP000789901"/>
    </source>
</evidence>
<dbReference type="EMBL" id="CAJVQB010024909">
    <property type="protein sequence ID" value="CAG8805153.1"/>
    <property type="molecule type" value="Genomic_DNA"/>
</dbReference>
<protein>
    <submittedName>
        <fullName evidence="1">11044_t:CDS:1</fullName>
    </submittedName>
</protein>
<feature type="non-terminal residue" evidence="1">
    <location>
        <position position="47"/>
    </location>
</feature>
<dbReference type="Proteomes" id="UP000789901">
    <property type="component" value="Unassembled WGS sequence"/>
</dbReference>
<evidence type="ECO:0000313" key="1">
    <source>
        <dbReference type="EMBL" id="CAG8805153.1"/>
    </source>
</evidence>
<sequence length="47" mass="5561">MDLSYEALFNFEESPEFDTSIEQTVVHDNALTFDWDSYNQIKEIIKS</sequence>
<gene>
    <name evidence="1" type="ORF">GMARGA_LOCUS24027</name>
</gene>
<keyword evidence="2" id="KW-1185">Reference proteome</keyword>
<proteinExistence type="predicted"/>
<reference evidence="1 2" key="1">
    <citation type="submission" date="2021-06" db="EMBL/GenBank/DDBJ databases">
        <authorList>
            <person name="Kallberg Y."/>
            <person name="Tangrot J."/>
            <person name="Rosling A."/>
        </authorList>
    </citation>
    <scope>NUCLEOTIDE SEQUENCE [LARGE SCALE GENOMIC DNA]</scope>
    <source>
        <strain evidence="1 2">120-4 pot B 10/14</strain>
    </source>
</reference>
<accession>A0ABN7VXX5</accession>
<comment type="caution">
    <text evidence="1">The sequence shown here is derived from an EMBL/GenBank/DDBJ whole genome shotgun (WGS) entry which is preliminary data.</text>
</comment>
<organism evidence="1 2">
    <name type="scientific">Gigaspora margarita</name>
    <dbReference type="NCBI Taxonomy" id="4874"/>
    <lineage>
        <taxon>Eukaryota</taxon>
        <taxon>Fungi</taxon>
        <taxon>Fungi incertae sedis</taxon>
        <taxon>Mucoromycota</taxon>
        <taxon>Glomeromycotina</taxon>
        <taxon>Glomeromycetes</taxon>
        <taxon>Diversisporales</taxon>
        <taxon>Gigasporaceae</taxon>
        <taxon>Gigaspora</taxon>
    </lineage>
</organism>
<name>A0ABN7VXX5_GIGMA</name>